<dbReference type="InterPro" id="IPR025560">
    <property type="entry name" value="Imm22"/>
</dbReference>
<evidence type="ECO:0000313" key="2">
    <source>
        <dbReference type="Proteomes" id="UP000000628"/>
    </source>
</evidence>
<gene>
    <name evidence="1" type="ordered locus">Jden_2532</name>
</gene>
<dbReference type="OrthoDB" id="5186491at2"/>
<dbReference type="AlphaFoldDB" id="C7R3L9"/>
<sequence length="129" mass="14401">MASTRMTHTRHHAPRKVSVWGGRFRDADAFMTYLDITSREGKPMSSDFLTDVRLGDYNLDAAEAVHGDINAGLIRLSHARSFANAVRAQLPENGKINALYAIYDLDASDVRVVEQSRMQLLGVFDYEVG</sequence>
<dbReference type="HOGENOM" id="CLU_1945889_0_0_11"/>
<dbReference type="Proteomes" id="UP000000628">
    <property type="component" value="Chromosome"/>
</dbReference>
<keyword evidence="2" id="KW-1185">Reference proteome</keyword>
<dbReference type="RefSeq" id="WP_015772775.1">
    <property type="nucleotide sequence ID" value="NC_013174.1"/>
</dbReference>
<organism evidence="1 2">
    <name type="scientific">Jonesia denitrificans (strain ATCC 14870 / DSM 20603 / BCRC 15368 / CIP 55.134 / JCM 11481 / NBRC 15587 / NCTC 10816 / Prevot 55134)</name>
    <name type="common">Listeria denitrificans</name>
    <dbReference type="NCBI Taxonomy" id="471856"/>
    <lineage>
        <taxon>Bacteria</taxon>
        <taxon>Bacillati</taxon>
        <taxon>Actinomycetota</taxon>
        <taxon>Actinomycetes</taxon>
        <taxon>Micrococcales</taxon>
        <taxon>Jonesiaceae</taxon>
        <taxon>Jonesia</taxon>
    </lineage>
</organism>
<protein>
    <submittedName>
        <fullName evidence="1">Uncharacterized protein</fullName>
    </submittedName>
</protein>
<accession>C7R3L9</accession>
<name>C7R3L9_JONDD</name>
<proteinExistence type="predicted"/>
<dbReference type="KEGG" id="jde:Jden_2532"/>
<dbReference type="Pfam" id="PF14112">
    <property type="entry name" value="DUF4284"/>
    <property type="match status" value="1"/>
</dbReference>
<evidence type="ECO:0000313" key="1">
    <source>
        <dbReference type="EMBL" id="ACV10164.1"/>
    </source>
</evidence>
<dbReference type="EMBL" id="CP001706">
    <property type="protein sequence ID" value="ACV10164.1"/>
    <property type="molecule type" value="Genomic_DNA"/>
</dbReference>
<reference evidence="1 2" key="1">
    <citation type="journal article" date="2009" name="Stand. Genomic Sci.">
        <title>Complete genome sequence of Jonesia denitrificans type strain (Prevot 55134).</title>
        <authorList>
            <person name="Pukall R."/>
            <person name="Gehrich-Schroter G."/>
            <person name="Lapidus A."/>
            <person name="Nolan M."/>
            <person name="Glavina Del Rio T."/>
            <person name="Lucas S."/>
            <person name="Chen F."/>
            <person name="Tice H."/>
            <person name="Pitluck S."/>
            <person name="Cheng J.F."/>
            <person name="Copeland A."/>
            <person name="Saunders E."/>
            <person name="Brettin T."/>
            <person name="Detter J.C."/>
            <person name="Bruce D."/>
            <person name="Goodwin L."/>
            <person name="Pati A."/>
            <person name="Ivanova N."/>
            <person name="Mavromatis K."/>
            <person name="Ovchinnikova G."/>
            <person name="Chen A."/>
            <person name="Palaniappan K."/>
            <person name="Land M."/>
            <person name="Hauser L."/>
            <person name="Chang Y.J."/>
            <person name="Jeffries C.D."/>
            <person name="Chain P."/>
            <person name="Goker M."/>
            <person name="Bristow J."/>
            <person name="Eisen J.A."/>
            <person name="Markowitz V."/>
            <person name="Hugenholtz P."/>
            <person name="Kyrpides N.C."/>
            <person name="Klenk H.P."/>
            <person name="Han C."/>
        </authorList>
    </citation>
    <scope>NUCLEOTIDE SEQUENCE [LARGE SCALE GENOMIC DNA]</scope>
    <source>
        <strain evidence="2">ATCC 14870 / DSM 20603 / BCRC 15368 / CIP 55.134 / JCM 11481 / NBRC 15587 / NCTC 10816 / Prevot 55134</strain>
    </source>
</reference>